<protein>
    <submittedName>
        <fullName evidence="1">Uncharacterized protein</fullName>
    </submittedName>
</protein>
<name>A0A2P5D8K7_PARAD</name>
<proteinExistence type="predicted"/>
<keyword evidence="2" id="KW-1185">Reference proteome</keyword>
<organism evidence="1 2">
    <name type="scientific">Parasponia andersonii</name>
    <name type="common">Sponia andersonii</name>
    <dbReference type="NCBI Taxonomy" id="3476"/>
    <lineage>
        <taxon>Eukaryota</taxon>
        <taxon>Viridiplantae</taxon>
        <taxon>Streptophyta</taxon>
        <taxon>Embryophyta</taxon>
        <taxon>Tracheophyta</taxon>
        <taxon>Spermatophyta</taxon>
        <taxon>Magnoliopsida</taxon>
        <taxon>eudicotyledons</taxon>
        <taxon>Gunneridae</taxon>
        <taxon>Pentapetalae</taxon>
        <taxon>rosids</taxon>
        <taxon>fabids</taxon>
        <taxon>Rosales</taxon>
        <taxon>Cannabaceae</taxon>
        <taxon>Parasponia</taxon>
    </lineage>
</organism>
<evidence type="ECO:0000313" key="2">
    <source>
        <dbReference type="Proteomes" id="UP000237105"/>
    </source>
</evidence>
<sequence length="127" mass="13449">MANEVFGYKELFSFHTKDCTSLVAGGSSLVKFGYKIDVVGGSNEALIAANLSSSLVTALLSSSQARGTRISELGQRKGNGASSSYAQILSSSPCVERDTNISMVLPTPEIIMPHAFIIALELSKAKY</sequence>
<accession>A0A2P5D8K7</accession>
<dbReference type="EMBL" id="JXTB01000055">
    <property type="protein sequence ID" value="PON69650.1"/>
    <property type="molecule type" value="Genomic_DNA"/>
</dbReference>
<reference evidence="2" key="1">
    <citation type="submission" date="2016-06" db="EMBL/GenBank/DDBJ databases">
        <title>Parallel loss of symbiosis genes in relatives of nitrogen-fixing non-legume Parasponia.</title>
        <authorList>
            <person name="Van Velzen R."/>
            <person name="Holmer R."/>
            <person name="Bu F."/>
            <person name="Rutten L."/>
            <person name="Van Zeijl A."/>
            <person name="Liu W."/>
            <person name="Santuari L."/>
            <person name="Cao Q."/>
            <person name="Sharma T."/>
            <person name="Shen D."/>
            <person name="Roswanjaya Y."/>
            <person name="Wardhani T."/>
            <person name="Kalhor M.S."/>
            <person name="Jansen J."/>
            <person name="Van den Hoogen J."/>
            <person name="Gungor B."/>
            <person name="Hartog M."/>
            <person name="Hontelez J."/>
            <person name="Verver J."/>
            <person name="Yang W.-C."/>
            <person name="Schijlen E."/>
            <person name="Repin R."/>
            <person name="Schilthuizen M."/>
            <person name="Schranz E."/>
            <person name="Heidstra R."/>
            <person name="Miyata K."/>
            <person name="Fedorova E."/>
            <person name="Kohlen W."/>
            <person name="Bisseling T."/>
            <person name="Smit S."/>
            <person name="Geurts R."/>
        </authorList>
    </citation>
    <scope>NUCLEOTIDE SEQUENCE [LARGE SCALE GENOMIC DNA]</scope>
    <source>
        <strain evidence="2">cv. WU1-14</strain>
    </source>
</reference>
<evidence type="ECO:0000313" key="1">
    <source>
        <dbReference type="EMBL" id="PON69650.1"/>
    </source>
</evidence>
<comment type="caution">
    <text evidence="1">The sequence shown here is derived from an EMBL/GenBank/DDBJ whole genome shotgun (WGS) entry which is preliminary data.</text>
</comment>
<dbReference type="Proteomes" id="UP000237105">
    <property type="component" value="Unassembled WGS sequence"/>
</dbReference>
<dbReference type="AlphaFoldDB" id="A0A2P5D8K7"/>
<gene>
    <name evidence="1" type="ORF">PanWU01x14_087730</name>
</gene>